<name>A0A2A3EFT7_APICC</name>
<dbReference type="OrthoDB" id="10031946at2759"/>
<protein>
    <submittedName>
        <fullName evidence="1">Uncharacterized protein</fullName>
    </submittedName>
</protein>
<keyword evidence="2" id="KW-1185">Reference proteome</keyword>
<dbReference type="InterPro" id="IPR020339">
    <property type="entry name" value="C20orf85-like"/>
</dbReference>
<dbReference type="Pfam" id="PF14945">
    <property type="entry name" value="LLC1"/>
    <property type="match status" value="1"/>
</dbReference>
<reference evidence="1 2" key="1">
    <citation type="submission" date="2014-07" db="EMBL/GenBank/DDBJ databases">
        <title>Genomic and transcriptomic analysis on Apis cerana provide comprehensive insights into honey bee biology.</title>
        <authorList>
            <person name="Diao Q."/>
            <person name="Sun L."/>
            <person name="Zheng H."/>
            <person name="Zheng H."/>
            <person name="Xu S."/>
            <person name="Wang S."/>
            <person name="Zeng Z."/>
            <person name="Hu F."/>
            <person name="Su S."/>
            <person name="Wu J."/>
        </authorList>
    </citation>
    <scope>NUCLEOTIDE SEQUENCE [LARGE SCALE GENOMIC DNA]</scope>
    <source>
        <tissue evidence="1">Pupae without intestine</tissue>
    </source>
</reference>
<evidence type="ECO:0000313" key="2">
    <source>
        <dbReference type="Proteomes" id="UP000242457"/>
    </source>
</evidence>
<dbReference type="Proteomes" id="UP000242457">
    <property type="component" value="Unassembled WGS sequence"/>
</dbReference>
<gene>
    <name evidence="1" type="ORF">APICC_02908</name>
</gene>
<dbReference type="AlphaFoldDB" id="A0A2A3EFT7"/>
<proteinExistence type="predicted"/>
<accession>A0A2A3EFT7</accession>
<organism evidence="1 2">
    <name type="scientific">Apis cerana cerana</name>
    <name type="common">Oriental honeybee</name>
    <dbReference type="NCBI Taxonomy" id="94128"/>
    <lineage>
        <taxon>Eukaryota</taxon>
        <taxon>Metazoa</taxon>
        <taxon>Ecdysozoa</taxon>
        <taxon>Arthropoda</taxon>
        <taxon>Hexapoda</taxon>
        <taxon>Insecta</taxon>
        <taxon>Pterygota</taxon>
        <taxon>Neoptera</taxon>
        <taxon>Endopterygota</taxon>
        <taxon>Hymenoptera</taxon>
        <taxon>Apocrita</taxon>
        <taxon>Aculeata</taxon>
        <taxon>Apoidea</taxon>
        <taxon>Anthophila</taxon>
        <taxon>Apidae</taxon>
        <taxon>Apis</taxon>
    </lineage>
</organism>
<sequence length="131" mass="15439">MDPRSNKPYDFVASYKNLTEEVEKVRHLRMKWYQKYEWLLDEKLKLKKEIEKLCEEKQIIIAAEPFVSEEGKTCLPVPITTNGEYGWLVIKPKFQLEKYGTYISQYPDPLKDVTPLTKNMPTLGAGIGYFW</sequence>
<evidence type="ECO:0000313" key="1">
    <source>
        <dbReference type="EMBL" id="PBC30079.1"/>
    </source>
</evidence>
<dbReference type="EMBL" id="KZ288267">
    <property type="protein sequence ID" value="PBC30079.1"/>
    <property type="molecule type" value="Genomic_DNA"/>
</dbReference>